<organism evidence="1">
    <name type="scientific">Melanopsichium pennsylvanicum 4</name>
    <dbReference type="NCBI Taxonomy" id="1398559"/>
    <lineage>
        <taxon>Eukaryota</taxon>
        <taxon>Fungi</taxon>
        <taxon>Dikarya</taxon>
        <taxon>Basidiomycota</taxon>
        <taxon>Ustilaginomycotina</taxon>
        <taxon>Ustilaginomycetes</taxon>
        <taxon>Ustilaginales</taxon>
        <taxon>Ustilaginaceae</taxon>
        <taxon>Melanopsichium</taxon>
    </lineage>
</organism>
<protein>
    <recommendedName>
        <fullName evidence="2">Glycoside hydrolase family 2 catalytic domain-containing protein</fullName>
    </recommendedName>
</protein>
<proteinExistence type="predicted"/>
<dbReference type="InterPro" id="IPR017853">
    <property type="entry name" value="GH"/>
</dbReference>
<accession>A0A077QZF7</accession>
<dbReference type="AlphaFoldDB" id="A0A077QZF7"/>
<sequence length="142" mass="16237">MHKKDLAPKFVRSIRKLLLTARPWDYATDDYNVWIVEGYCPEGSLSAPTADSYAEDIQGIKELGSMGVRLQQMVEKCKFFCGSGRLDLLVWDKTANAYKFSNTYEEQFTKESIDVVRRDMSHPCIIAWVLINDFLGVASLKM</sequence>
<dbReference type="SUPFAM" id="SSF51445">
    <property type="entry name" value="(Trans)glycosidases"/>
    <property type="match status" value="1"/>
</dbReference>
<reference evidence="1" key="1">
    <citation type="journal article" date="2014" name="Genome Biol. Evol.">
        <title>Gene Loss Rather Than Gene Gain Is Associated with a Host Jump from Monocots to Dicots in the Smut Fungus Melanopsichium pennsylvanicum.</title>
        <authorList>
            <person name="Sharma R."/>
            <person name="Mishra B."/>
            <person name="Runge F."/>
            <person name="Thines M."/>
        </authorList>
    </citation>
    <scope>NUCLEOTIDE SEQUENCE</scope>
    <source>
        <strain evidence="1">4</strain>
    </source>
</reference>
<evidence type="ECO:0000313" key="1">
    <source>
        <dbReference type="EMBL" id="CDI51778.1"/>
    </source>
</evidence>
<evidence type="ECO:0008006" key="2">
    <source>
        <dbReference type="Google" id="ProtNLM"/>
    </source>
</evidence>
<dbReference type="Gene3D" id="3.20.20.80">
    <property type="entry name" value="Glycosidases"/>
    <property type="match status" value="1"/>
</dbReference>
<name>A0A077QZF7_9BASI</name>
<dbReference type="EMBL" id="HG529517">
    <property type="protein sequence ID" value="CDI51778.1"/>
    <property type="molecule type" value="Genomic_DNA"/>
</dbReference>